<accession>A0A0N1HJ28</accession>
<dbReference type="VEuPathDB" id="FungiDB:AB675_7287"/>
<organism evidence="1 2">
    <name type="scientific">Cyphellophora attinorum</name>
    <dbReference type="NCBI Taxonomy" id="1664694"/>
    <lineage>
        <taxon>Eukaryota</taxon>
        <taxon>Fungi</taxon>
        <taxon>Dikarya</taxon>
        <taxon>Ascomycota</taxon>
        <taxon>Pezizomycotina</taxon>
        <taxon>Eurotiomycetes</taxon>
        <taxon>Chaetothyriomycetidae</taxon>
        <taxon>Chaetothyriales</taxon>
        <taxon>Cyphellophoraceae</taxon>
        <taxon>Cyphellophora</taxon>
    </lineage>
</organism>
<sequence>MANPDTADKQLMGLPTELLQMIFKEVFRATLVPCKPLHTSIERRFHQRLWILYPSSVNVSKSYLAEAKRAILQHSTIDLQDRPPYYDSGNPPKFTFSADFCCIRHLRVSCWWNEHLRIEEIKSIVRGAPRLRRLTLEMPTYAWVPLPGSKHAGLITDPVPAGHGRSQRLAFRLPPKAASWIRPAFASELRRCFGDDYDACQFAGVLLEWLARNKSFELCTEIELRDEDWYFAQPLRRSLHLFTACYSTRTHALTITPGMDNYLEAAEEGPDYHVYMKPSVFDTLVENFVRSQTKHHYAEQMPS</sequence>
<name>A0A0N1HJ28_9EURO</name>
<dbReference type="GeneID" id="28739522"/>
<dbReference type="AlphaFoldDB" id="A0A0N1HJ28"/>
<evidence type="ECO:0000313" key="2">
    <source>
        <dbReference type="Proteomes" id="UP000038010"/>
    </source>
</evidence>
<reference evidence="1 2" key="1">
    <citation type="submission" date="2015-06" db="EMBL/GenBank/DDBJ databases">
        <title>Draft genome of the ant-associated black yeast Phialophora attae CBS 131958.</title>
        <authorList>
            <person name="Moreno L.F."/>
            <person name="Stielow B.J."/>
            <person name="de Hoog S."/>
            <person name="Vicente V.A."/>
            <person name="Weiss V.A."/>
            <person name="de Vries M."/>
            <person name="Cruz L.M."/>
            <person name="Souza E.M."/>
        </authorList>
    </citation>
    <scope>NUCLEOTIDE SEQUENCE [LARGE SCALE GENOMIC DNA]</scope>
    <source>
        <strain evidence="1 2">CBS 131958</strain>
    </source>
</reference>
<protein>
    <submittedName>
        <fullName evidence="1">Uncharacterized protein</fullName>
    </submittedName>
</protein>
<dbReference type="RefSeq" id="XP_017996277.1">
    <property type="nucleotide sequence ID" value="XM_018147642.1"/>
</dbReference>
<evidence type="ECO:0000313" key="1">
    <source>
        <dbReference type="EMBL" id="KPI36314.1"/>
    </source>
</evidence>
<dbReference type="Proteomes" id="UP000038010">
    <property type="component" value="Unassembled WGS sequence"/>
</dbReference>
<proteinExistence type="predicted"/>
<dbReference type="EMBL" id="LFJN01000032">
    <property type="protein sequence ID" value="KPI36314.1"/>
    <property type="molecule type" value="Genomic_DNA"/>
</dbReference>
<keyword evidence="2" id="KW-1185">Reference proteome</keyword>
<gene>
    <name evidence="1" type="ORF">AB675_7287</name>
</gene>
<comment type="caution">
    <text evidence="1">The sequence shown here is derived from an EMBL/GenBank/DDBJ whole genome shotgun (WGS) entry which is preliminary data.</text>
</comment>